<evidence type="ECO:0000313" key="7">
    <source>
        <dbReference type="EMBL" id="AKS41820.1"/>
    </source>
</evidence>
<proteinExistence type="predicted"/>
<organism evidence="7 8">
    <name type="scientific">Wenzhouxiangella marina</name>
    <dbReference type="NCBI Taxonomy" id="1579979"/>
    <lineage>
        <taxon>Bacteria</taxon>
        <taxon>Pseudomonadati</taxon>
        <taxon>Pseudomonadota</taxon>
        <taxon>Gammaproteobacteria</taxon>
        <taxon>Chromatiales</taxon>
        <taxon>Wenzhouxiangellaceae</taxon>
        <taxon>Wenzhouxiangella</taxon>
    </lineage>
</organism>
<dbReference type="CDD" id="cd07984">
    <property type="entry name" value="LPLAT_LABLAT-like"/>
    <property type="match status" value="1"/>
</dbReference>
<reference evidence="7 8" key="1">
    <citation type="submission" date="2015-07" db="EMBL/GenBank/DDBJ databases">
        <authorList>
            <person name="Noorani M."/>
        </authorList>
    </citation>
    <scope>NUCLEOTIDE SEQUENCE [LARGE SCALE GENOMIC DNA]</scope>
    <source>
        <strain evidence="7 8">KCTC 42284</strain>
    </source>
</reference>
<dbReference type="EMBL" id="CP012154">
    <property type="protein sequence ID" value="AKS41820.1"/>
    <property type="molecule type" value="Genomic_DNA"/>
</dbReference>
<gene>
    <name evidence="7" type="ORF">WM2015_1448</name>
</gene>
<dbReference type="RefSeq" id="WP_082169548.1">
    <property type="nucleotide sequence ID" value="NZ_CP012154.1"/>
</dbReference>
<keyword evidence="5" id="KW-0472">Membrane</keyword>
<evidence type="ECO:0000256" key="6">
    <source>
        <dbReference type="ARBA" id="ARBA00023315"/>
    </source>
</evidence>
<keyword evidence="6" id="KW-0012">Acyltransferase</keyword>
<keyword evidence="8" id="KW-1185">Reference proteome</keyword>
<evidence type="ECO:0000256" key="1">
    <source>
        <dbReference type="ARBA" id="ARBA00004533"/>
    </source>
</evidence>
<keyword evidence="4" id="KW-0808">Transferase</keyword>
<evidence type="ECO:0000256" key="5">
    <source>
        <dbReference type="ARBA" id="ARBA00023136"/>
    </source>
</evidence>
<keyword evidence="3" id="KW-0997">Cell inner membrane</keyword>
<sequence length="298" mass="34166">MTLRQFRRRMGFHLLRLLAAVQARRGMAAVRRSGDRLGRWHHRFAFQQRRSLRRQLERLFDRPAGDPQCRQWLESAYRLSDRAILEVLAMYSGHLTPAEVAEGCEVTGLDVLGKALEQGRGVLLLGWHMGNGVAMATHLAERGYPVSVVHRESNKIQPGFYARGIPRMGLNAIPAQPAAVGVRQMLKTLKGGGIIYILMDQGIKRGVEQRFLNKRMPMPPGPAELARRTGCEILSARLCGVEPNWRFEIHQEATLDKNEPLEQSVEKLTRIMEAPILEHPEWWSWHQRRWARYPFISD</sequence>
<dbReference type="PANTHER" id="PTHR30606">
    <property type="entry name" value="LIPID A BIOSYNTHESIS LAUROYL ACYLTRANSFERASE"/>
    <property type="match status" value="1"/>
</dbReference>
<evidence type="ECO:0000313" key="8">
    <source>
        <dbReference type="Proteomes" id="UP000066624"/>
    </source>
</evidence>
<evidence type="ECO:0000256" key="3">
    <source>
        <dbReference type="ARBA" id="ARBA00022519"/>
    </source>
</evidence>
<dbReference type="AlphaFoldDB" id="A0A0K0XVX2"/>
<dbReference type="GO" id="GO:0016746">
    <property type="term" value="F:acyltransferase activity"/>
    <property type="evidence" value="ECO:0007669"/>
    <property type="project" value="UniProtKB-KW"/>
</dbReference>
<dbReference type="GO" id="GO:0005886">
    <property type="term" value="C:plasma membrane"/>
    <property type="evidence" value="ECO:0007669"/>
    <property type="project" value="UniProtKB-SubCell"/>
</dbReference>
<dbReference type="PANTHER" id="PTHR30606:SF10">
    <property type="entry name" value="PHOSPHATIDYLINOSITOL MANNOSIDE ACYLTRANSFERASE"/>
    <property type="match status" value="1"/>
</dbReference>
<protein>
    <submittedName>
        <fullName evidence="7">Uncharacterized protein</fullName>
    </submittedName>
</protein>
<dbReference type="KEGG" id="wma:WM2015_1448"/>
<dbReference type="STRING" id="1579979.WM2015_1448"/>
<evidence type="ECO:0000256" key="4">
    <source>
        <dbReference type="ARBA" id="ARBA00022679"/>
    </source>
</evidence>
<dbReference type="InterPro" id="IPR004960">
    <property type="entry name" value="LipA_acyltrans"/>
</dbReference>
<comment type="subcellular location">
    <subcellularLocation>
        <location evidence="1">Cell inner membrane</location>
    </subcellularLocation>
</comment>
<accession>A0A0K0XVX2</accession>
<evidence type="ECO:0000256" key="2">
    <source>
        <dbReference type="ARBA" id="ARBA00022475"/>
    </source>
</evidence>
<dbReference type="Proteomes" id="UP000066624">
    <property type="component" value="Chromosome"/>
</dbReference>
<dbReference type="OrthoDB" id="9803456at2"/>
<keyword evidence="2" id="KW-1003">Cell membrane</keyword>
<dbReference type="GO" id="GO:0009247">
    <property type="term" value="P:glycolipid biosynthetic process"/>
    <property type="evidence" value="ECO:0007669"/>
    <property type="project" value="UniProtKB-ARBA"/>
</dbReference>
<dbReference type="Pfam" id="PF03279">
    <property type="entry name" value="Lip_A_acyltrans"/>
    <property type="match status" value="1"/>
</dbReference>
<name>A0A0K0XVX2_9GAMM</name>